<dbReference type="InterPro" id="IPR002822">
    <property type="entry name" value="Ni_insertion"/>
</dbReference>
<reference evidence="3" key="2">
    <citation type="journal article" date="2021" name="PeerJ">
        <title>Extensive microbial diversity within the chicken gut microbiome revealed by metagenomics and culture.</title>
        <authorList>
            <person name="Gilroy R."/>
            <person name="Ravi A."/>
            <person name="Getino M."/>
            <person name="Pursley I."/>
            <person name="Horton D.L."/>
            <person name="Alikhan N.F."/>
            <person name="Baker D."/>
            <person name="Gharbi K."/>
            <person name="Hall N."/>
            <person name="Watson M."/>
            <person name="Adriaenssens E.M."/>
            <person name="Foster-Nyarko E."/>
            <person name="Jarju S."/>
            <person name="Secka A."/>
            <person name="Antonio M."/>
            <person name="Oren A."/>
            <person name="Chaudhuri R.R."/>
            <person name="La Ragione R."/>
            <person name="Hildebrand F."/>
            <person name="Pallen M.J."/>
        </authorList>
    </citation>
    <scope>NUCLEOTIDE SEQUENCE</scope>
    <source>
        <strain evidence="3">ChiHjej9B8-7071</strain>
    </source>
</reference>
<name>A0A9D1D7F1_9FIRM</name>
<protein>
    <submittedName>
        <fullName evidence="3">Nickel pincer cofactor biosynthesis protein LarC</fullName>
    </submittedName>
</protein>
<evidence type="ECO:0000313" key="4">
    <source>
        <dbReference type="Proteomes" id="UP000824258"/>
    </source>
</evidence>
<keyword evidence="2" id="KW-0456">Lyase</keyword>
<dbReference type="Proteomes" id="UP000824258">
    <property type="component" value="Unassembled WGS sequence"/>
</dbReference>
<reference evidence="3" key="1">
    <citation type="submission" date="2020-10" db="EMBL/GenBank/DDBJ databases">
        <authorList>
            <person name="Gilroy R."/>
        </authorList>
    </citation>
    <scope>NUCLEOTIDE SEQUENCE</scope>
    <source>
        <strain evidence="3">ChiHjej9B8-7071</strain>
    </source>
</reference>
<sequence>TRVQRVYDRIAKAESEAHGVPVSEIHFHEVGALDAMADIAAVCLLMDALRPDRVVVSPICVGAGSVRCAHGVLPVPAPATARLLTGAPIYGSDFPGELCTPTGAALLMEFATAFGAMPPMTLEKVGVGIGSRTFPKANCLRAFLGETQEAPDTVFELLCTVDDMPAEDIAFACETILAAGALDVCTQAVGMKKSRPGTMIRVLCRENQRQEMAQLLFRHTTTLGIREVESRRYVLTRALHSQKTPLGEVRKKVARGWGVTREKWEYEDLAAIAREKELSLSEVRKALENAGG</sequence>
<dbReference type="NCBIfam" id="TIGR00299">
    <property type="entry name" value="nickel pincer cofactor biosynthesis protein LarC"/>
    <property type="match status" value="1"/>
</dbReference>
<dbReference type="PANTHER" id="PTHR36566:SF1">
    <property type="entry name" value="PYRIDINIUM-3,5-BISTHIOCARBOXYLIC ACID MONONUCLEOTIDE NICKEL INSERTION PROTEIN"/>
    <property type="match status" value="1"/>
</dbReference>
<dbReference type="EMBL" id="DVGD01000125">
    <property type="protein sequence ID" value="HIR09578.1"/>
    <property type="molecule type" value="Genomic_DNA"/>
</dbReference>
<keyword evidence="1" id="KW-0533">Nickel</keyword>
<accession>A0A9D1D7F1</accession>
<dbReference type="PANTHER" id="PTHR36566">
    <property type="entry name" value="NICKEL INSERTION PROTEIN-RELATED"/>
    <property type="match status" value="1"/>
</dbReference>
<dbReference type="Gene3D" id="3.30.70.1380">
    <property type="entry name" value="Transcriptional regulatory protein pf0864 domain like"/>
    <property type="match status" value="1"/>
</dbReference>
<gene>
    <name evidence="3" type="primary">larC</name>
    <name evidence="3" type="ORF">IAA70_04150</name>
</gene>
<evidence type="ECO:0000256" key="1">
    <source>
        <dbReference type="ARBA" id="ARBA00022596"/>
    </source>
</evidence>
<dbReference type="GO" id="GO:0016829">
    <property type="term" value="F:lyase activity"/>
    <property type="evidence" value="ECO:0007669"/>
    <property type="project" value="UniProtKB-KW"/>
</dbReference>
<feature type="non-terminal residue" evidence="3">
    <location>
        <position position="1"/>
    </location>
</feature>
<comment type="caution">
    <text evidence="3">The sequence shown here is derived from an EMBL/GenBank/DDBJ whole genome shotgun (WGS) entry which is preliminary data.</text>
</comment>
<evidence type="ECO:0000313" key="3">
    <source>
        <dbReference type="EMBL" id="HIR09578.1"/>
    </source>
</evidence>
<dbReference type="Pfam" id="PF01969">
    <property type="entry name" value="Ni_insertion"/>
    <property type="match status" value="1"/>
</dbReference>
<evidence type="ECO:0000256" key="2">
    <source>
        <dbReference type="ARBA" id="ARBA00023239"/>
    </source>
</evidence>
<proteinExistence type="predicted"/>
<organism evidence="3 4">
    <name type="scientific">Candidatus Avoscillospira stercoripullorum</name>
    <dbReference type="NCBI Taxonomy" id="2840709"/>
    <lineage>
        <taxon>Bacteria</taxon>
        <taxon>Bacillati</taxon>
        <taxon>Bacillota</taxon>
        <taxon>Clostridia</taxon>
        <taxon>Eubacteriales</taxon>
        <taxon>Oscillospiraceae</taxon>
        <taxon>Oscillospiraceae incertae sedis</taxon>
        <taxon>Candidatus Avoscillospira</taxon>
    </lineage>
</organism>
<dbReference type="AlphaFoldDB" id="A0A9D1D7F1"/>